<dbReference type="Gene3D" id="1.25.40.10">
    <property type="entry name" value="Tetratricopeptide repeat domain"/>
    <property type="match status" value="1"/>
</dbReference>
<dbReference type="InterPro" id="IPR001214">
    <property type="entry name" value="SET_dom"/>
</dbReference>
<evidence type="ECO:0000259" key="1">
    <source>
        <dbReference type="PROSITE" id="PS50280"/>
    </source>
</evidence>
<gene>
    <name evidence="2" type="ORF">Purlil1_12487</name>
</gene>
<dbReference type="SUPFAM" id="SSF48452">
    <property type="entry name" value="TPR-like"/>
    <property type="match status" value="1"/>
</dbReference>
<dbReference type="EMBL" id="JAWRVI010000107">
    <property type="protein sequence ID" value="KAK4077184.1"/>
    <property type="molecule type" value="Genomic_DNA"/>
</dbReference>
<name>A0ABR0BGY6_PURLI</name>
<dbReference type="Pfam" id="PF00856">
    <property type="entry name" value="SET"/>
    <property type="match status" value="1"/>
</dbReference>
<dbReference type="SUPFAM" id="SSF82199">
    <property type="entry name" value="SET domain"/>
    <property type="match status" value="1"/>
</dbReference>
<accession>A0ABR0BGY6</accession>
<proteinExistence type="predicted"/>
<dbReference type="PANTHER" id="PTHR47643">
    <property type="entry name" value="TPR DOMAIN PROTEIN (AFU_ORTHOLOGUE AFUA_5G12710)"/>
    <property type="match status" value="1"/>
</dbReference>
<sequence length="652" mass="72722">MMISDMALETHHRGYMTLLRVRTPPQRITAVMAIVEDEQGTAVLLQLYHQPEEVHVPAEEILQPGSICILKEPFFKYATDGSYSLRVDHLSDILWLRGSEDCVSPKWRSATLCLDDSTAFRIQGNEAVEQQEWAKAHKLYSTAIDVLPGTAEAQLAHLNRSFVNLRLGRPEQALSDAAQCRNNTLLIEKRLFRQARALYELGSFAECQQVLQELTELYPENTAAKREADRVKARLQELGTGEYSFDRMYKSSRATPPLVDCATFSAAVRVDRSPEKGLGLFTTKPVTAGELLLCEKAFAYSYADGEEGEYRVLMNLSTKRVTVGAQAQLLTGCLQKLYHNPQTSQSFRSLYHGSYKSSSVSESDGFPVVDTFLVEKIISLNVFGAPRSSLDTFKTLMSKPTSTKEIDHRFGTCGVWLLASRINHSCLSNCHRSFVGDMQIVRAARDMEAGTELLFCYQQPMPFESYDEAQKKLNNWGFLCHCQLCIERKQTTRLALQRRKAANANLQKYLNGPKATDAAKALKGIERMAETYALTNTIQLELWDPCFALGANFLLAGNAADAVKMTIKGLEALGYNITASPPICDAKQPTLEVTAWGQASDYAPWAFLNLFKAYQTLAPELCAAAKLLVETSYSIVVGEKETVLDIFPELTL</sequence>
<dbReference type="Proteomes" id="UP001287286">
    <property type="component" value="Unassembled WGS sequence"/>
</dbReference>
<evidence type="ECO:0000313" key="3">
    <source>
        <dbReference type="Proteomes" id="UP001287286"/>
    </source>
</evidence>
<dbReference type="PANTHER" id="PTHR47643:SF2">
    <property type="entry name" value="TPR DOMAIN PROTEIN (AFU_ORTHOLOGUE AFUA_5G12710)"/>
    <property type="match status" value="1"/>
</dbReference>
<dbReference type="Gene3D" id="2.170.270.10">
    <property type="entry name" value="SET domain"/>
    <property type="match status" value="1"/>
</dbReference>
<feature type="domain" description="SET" evidence="1">
    <location>
        <begin position="266"/>
        <end position="458"/>
    </location>
</feature>
<evidence type="ECO:0000313" key="2">
    <source>
        <dbReference type="EMBL" id="KAK4077184.1"/>
    </source>
</evidence>
<dbReference type="InterPro" id="IPR011990">
    <property type="entry name" value="TPR-like_helical_dom_sf"/>
</dbReference>
<dbReference type="PROSITE" id="PS50280">
    <property type="entry name" value="SET"/>
    <property type="match status" value="1"/>
</dbReference>
<organism evidence="2 3">
    <name type="scientific">Purpureocillium lilacinum</name>
    <name type="common">Paecilomyces lilacinus</name>
    <dbReference type="NCBI Taxonomy" id="33203"/>
    <lineage>
        <taxon>Eukaryota</taxon>
        <taxon>Fungi</taxon>
        <taxon>Dikarya</taxon>
        <taxon>Ascomycota</taxon>
        <taxon>Pezizomycotina</taxon>
        <taxon>Sordariomycetes</taxon>
        <taxon>Hypocreomycetidae</taxon>
        <taxon>Hypocreales</taxon>
        <taxon>Ophiocordycipitaceae</taxon>
        <taxon>Purpureocillium</taxon>
    </lineage>
</organism>
<dbReference type="InterPro" id="IPR046341">
    <property type="entry name" value="SET_dom_sf"/>
</dbReference>
<reference evidence="2 3" key="1">
    <citation type="journal article" date="2024" name="Microbiol. Resour. Announc.">
        <title>Genome annotations for the ascomycete fungi Trichoderma harzianum, Trichoderma aggressivum, and Purpureocillium lilacinum.</title>
        <authorList>
            <person name="Beijen E.P.W."/>
            <person name="Ohm R.A."/>
        </authorList>
    </citation>
    <scope>NUCLEOTIDE SEQUENCE [LARGE SCALE GENOMIC DNA]</scope>
    <source>
        <strain evidence="2 3">CBS 150709</strain>
    </source>
</reference>
<dbReference type="InterPro" id="IPR053209">
    <property type="entry name" value="Gramillin-biosynth_MTr"/>
</dbReference>
<protein>
    <recommendedName>
        <fullName evidence="1">SET domain-containing protein</fullName>
    </recommendedName>
</protein>
<dbReference type="SMART" id="SM00317">
    <property type="entry name" value="SET"/>
    <property type="match status" value="1"/>
</dbReference>
<keyword evidence="3" id="KW-1185">Reference proteome</keyword>
<comment type="caution">
    <text evidence="2">The sequence shown here is derived from an EMBL/GenBank/DDBJ whole genome shotgun (WGS) entry which is preliminary data.</text>
</comment>